<dbReference type="VEuPathDB" id="FungiDB:H310_10364"/>
<sequence length="279" mass="30090">MLTTVVDGVSTLSPLQAFLVLACILIALLLSACYTISIYSSPIALLAFGFGGYSLLQRLATACGVLSPQPHVGIQAPDAIRFVCISDTRGKHDRVKLPPGDVLLHAGNFVSHGSQEEVARFNTWLGSLPYRRKIVISGHLETQCPISWAKILTNCDYLDHSSVSIDGVSIFGCPSVAPDRLHQIPAHTDVVVTSAAPFGILDKTLVDGTHVGDETLLKQILTRIRPKLHVFGSVQEAYGKTVMGTTTFVNASVTTYMRQPSNAAWIIDLPRRSAKLSPT</sequence>
<dbReference type="RefSeq" id="XP_008874955.1">
    <property type="nucleotide sequence ID" value="XM_008876733.1"/>
</dbReference>
<dbReference type="InterPro" id="IPR029052">
    <property type="entry name" value="Metallo-depent_PP-like"/>
</dbReference>
<evidence type="ECO:0008006" key="3">
    <source>
        <dbReference type="Google" id="ProtNLM"/>
    </source>
</evidence>
<feature type="transmembrane region" description="Helical" evidence="1">
    <location>
        <begin position="15"/>
        <end position="36"/>
    </location>
</feature>
<evidence type="ECO:0000313" key="2">
    <source>
        <dbReference type="EMBL" id="ETV96163.1"/>
    </source>
</evidence>
<keyword evidence="1" id="KW-1133">Transmembrane helix</keyword>
<dbReference type="PANTHER" id="PTHR12905">
    <property type="entry name" value="METALLOPHOSPHOESTERASE"/>
    <property type="match status" value="1"/>
</dbReference>
<dbReference type="InterPro" id="IPR051693">
    <property type="entry name" value="UPF0046_metallophosphoest"/>
</dbReference>
<organism evidence="2">
    <name type="scientific">Aphanomyces invadans</name>
    <dbReference type="NCBI Taxonomy" id="157072"/>
    <lineage>
        <taxon>Eukaryota</taxon>
        <taxon>Sar</taxon>
        <taxon>Stramenopiles</taxon>
        <taxon>Oomycota</taxon>
        <taxon>Saprolegniomycetes</taxon>
        <taxon>Saprolegniales</taxon>
        <taxon>Verrucalvaceae</taxon>
        <taxon>Aphanomyces</taxon>
    </lineage>
</organism>
<gene>
    <name evidence="2" type="ORF">H310_10364</name>
</gene>
<dbReference type="CDD" id="cd07379">
    <property type="entry name" value="MPP_239FB"/>
    <property type="match status" value="1"/>
</dbReference>
<dbReference type="EMBL" id="KI913977">
    <property type="protein sequence ID" value="ETV96163.1"/>
    <property type="molecule type" value="Genomic_DNA"/>
</dbReference>
<evidence type="ECO:0000256" key="1">
    <source>
        <dbReference type="SAM" id="Phobius"/>
    </source>
</evidence>
<proteinExistence type="predicted"/>
<dbReference type="AlphaFoldDB" id="A0A024TQ50"/>
<name>A0A024TQ50_9STRA</name>
<dbReference type="SUPFAM" id="SSF56300">
    <property type="entry name" value="Metallo-dependent phosphatases"/>
    <property type="match status" value="1"/>
</dbReference>
<dbReference type="eggNOG" id="KOG3947">
    <property type="taxonomic scope" value="Eukaryota"/>
</dbReference>
<protein>
    <recommendedName>
        <fullName evidence="3">Calcineurin-like phosphoesterase domain-containing protein</fullName>
    </recommendedName>
</protein>
<accession>A0A024TQ50</accession>
<dbReference type="Gene3D" id="3.60.21.10">
    <property type="match status" value="1"/>
</dbReference>
<keyword evidence="1" id="KW-0812">Transmembrane</keyword>
<dbReference type="PANTHER" id="PTHR12905:SF0">
    <property type="entry name" value="CALCINEURIN-LIKE PHOSPHOESTERASE DOMAIN-CONTAINING PROTEIN"/>
    <property type="match status" value="1"/>
</dbReference>
<dbReference type="OrthoDB" id="630188at2759"/>
<reference evidence="2" key="1">
    <citation type="submission" date="2013-12" db="EMBL/GenBank/DDBJ databases">
        <title>The Genome Sequence of Aphanomyces invadans NJM9701.</title>
        <authorList>
            <consortium name="The Broad Institute Genomics Platform"/>
            <person name="Russ C."/>
            <person name="Tyler B."/>
            <person name="van West P."/>
            <person name="Dieguez-Uribeondo J."/>
            <person name="Young S.K."/>
            <person name="Zeng Q."/>
            <person name="Gargeya S."/>
            <person name="Fitzgerald M."/>
            <person name="Abouelleil A."/>
            <person name="Alvarado L."/>
            <person name="Chapman S.B."/>
            <person name="Gainer-Dewar J."/>
            <person name="Goldberg J."/>
            <person name="Griggs A."/>
            <person name="Gujja S."/>
            <person name="Hansen M."/>
            <person name="Howarth C."/>
            <person name="Imamovic A."/>
            <person name="Ireland A."/>
            <person name="Larimer J."/>
            <person name="McCowan C."/>
            <person name="Murphy C."/>
            <person name="Pearson M."/>
            <person name="Poon T.W."/>
            <person name="Priest M."/>
            <person name="Roberts A."/>
            <person name="Saif S."/>
            <person name="Shea T."/>
            <person name="Sykes S."/>
            <person name="Wortman J."/>
            <person name="Nusbaum C."/>
            <person name="Birren B."/>
        </authorList>
    </citation>
    <scope>NUCLEOTIDE SEQUENCE [LARGE SCALE GENOMIC DNA]</scope>
    <source>
        <strain evidence="2">NJM9701</strain>
    </source>
</reference>
<keyword evidence="1" id="KW-0472">Membrane</keyword>
<dbReference type="GeneID" id="20087414"/>